<protein>
    <recommendedName>
        <fullName evidence="4">DUF4421 domain-containing protein</fullName>
    </recommendedName>
</protein>
<evidence type="ECO:0000313" key="2">
    <source>
        <dbReference type="EMBL" id="MBK0383167.1"/>
    </source>
</evidence>
<dbReference type="Proteomes" id="UP000660024">
    <property type="component" value="Unassembled WGS sequence"/>
</dbReference>
<evidence type="ECO:0008006" key="4">
    <source>
        <dbReference type="Google" id="ProtNLM"/>
    </source>
</evidence>
<sequence length="343" mass="39703">MSIKKISFILSTLLSTLVFSAKSQTIEGNLNYFGFMDNREYARSKRFSQTIFGNRISPEIGLKLDSFNRFRIGFNALYEFGSQKHTFFDRVDPVIYYEHEKNNWSFFIGSFPRLNLLTDYPVGLLRDSLNYYRPNIEGMLVKYQTKQFRETVWLDWTSRQTAKDKETFLFGFSGKYQPGMFFLSHYAFMYHNAGAGIPIPGDFLQDNGGLQAEVGLDLSKKTILDSLTLSGGVMFSIERTRAISSSFNTPAGFISNLYASYKKFSVKNTFYNGNPHHIIYGDSFYTTHGYYDRVDLGYTAIKYKNLEGKFVFSYHFLEGVLDNQQAFFLRYNISGKKDLKKKQ</sequence>
<reference evidence="2 3" key="1">
    <citation type="submission" date="2020-12" db="EMBL/GenBank/DDBJ databases">
        <title>Bacterial novel species Pedobacter sp. SD-b isolated from soil.</title>
        <authorList>
            <person name="Jung H.-Y."/>
        </authorList>
    </citation>
    <scope>NUCLEOTIDE SEQUENCE [LARGE SCALE GENOMIC DNA]</scope>
    <source>
        <strain evidence="2 3">SD-b</strain>
    </source>
</reference>
<dbReference type="RefSeq" id="WP_200585981.1">
    <property type="nucleotide sequence ID" value="NZ_JAEHFY010000012.1"/>
</dbReference>
<comment type="caution">
    <text evidence="2">The sequence shown here is derived from an EMBL/GenBank/DDBJ whole genome shotgun (WGS) entry which is preliminary data.</text>
</comment>
<evidence type="ECO:0000256" key="1">
    <source>
        <dbReference type="SAM" id="SignalP"/>
    </source>
</evidence>
<dbReference type="EMBL" id="JAEHFY010000012">
    <property type="protein sequence ID" value="MBK0383167.1"/>
    <property type="molecule type" value="Genomic_DNA"/>
</dbReference>
<feature type="chain" id="PRO_5046274014" description="DUF4421 domain-containing protein" evidence="1">
    <location>
        <begin position="21"/>
        <end position="343"/>
    </location>
</feature>
<proteinExistence type="predicted"/>
<evidence type="ECO:0000313" key="3">
    <source>
        <dbReference type="Proteomes" id="UP000660024"/>
    </source>
</evidence>
<keyword evidence="3" id="KW-1185">Reference proteome</keyword>
<accession>A0ABS1BJW1</accession>
<gene>
    <name evidence="2" type="ORF">I5M32_09375</name>
</gene>
<keyword evidence="1" id="KW-0732">Signal</keyword>
<name>A0ABS1BJW1_9SPHI</name>
<organism evidence="2 3">
    <name type="scientific">Pedobacter segetis</name>
    <dbReference type="NCBI Taxonomy" id="2793069"/>
    <lineage>
        <taxon>Bacteria</taxon>
        <taxon>Pseudomonadati</taxon>
        <taxon>Bacteroidota</taxon>
        <taxon>Sphingobacteriia</taxon>
        <taxon>Sphingobacteriales</taxon>
        <taxon>Sphingobacteriaceae</taxon>
        <taxon>Pedobacter</taxon>
    </lineage>
</organism>
<feature type="signal peptide" evidence="1">
    <location>
        <begin position="1"/>
        <end position="20"/>
    </location>
</feature>